<name>A0A9Q0M3W4_BLOTA</name>
<dbReference type="GO" id="GO:0005737">
    <property type="term" value="C:cytoplasm"/>
    <property type="evidence" value="ECO:0007669"/>
    <property type="project" value="TreeGrafter"/>
</dbReference>
<dbReference type="AlphaFoldDB" id="A0A9Q0M3W4"/>
<dbReference type="GO" id="GO:0051082">
    <property type="term" value="F:unfolded protein binding"/>
    <property type="evidence" value="ECO:0007669"/>
    <property type="project" value="TreeGrafter"/>
</dbReference>
<gene>
    <name evidence="4" type="ORF">RDWZM_004648</name>
</gene>
<dbReference type="PANTHER" id="PTHR45640:SF26">
    <property type="entry name" value="RE23625P"/>
    <property type="match status" value="1"/>
</dbReference>
<dbReference type="Gene3D" id="2.60.40.790">
    <property type="match status" value="1"/>
</dbReference>
<dbReference type="InterPro" id="IPR001436">
    <property type="entry name" value="Alpha-crystallin/sHSP_animal"/>
</dbReference>
<dbReference type="OMA" id="YREFSRQ"/>
<evidence type="ECO:0000259" key="3">
    <source>
        <dbReference type="PROSITE" id="PS01031"/>
    </source>
</evidence>
<evidence type="ECO:0000256" key="1">
    <source>
        <dbReference type="PROSITE-ProRule" id="PRU00285"/>
    </source>
</evidence>
<comment type="similarity">
    <text evidence="1 2">Belongs to the small heat shock protein (HSP20) family.</text>
</comment>
<reference evidence="4" key="1">
    <citation type="submission" date="2022-12" db="EMBL/GenBank/DDBJ databases">
        <title>Genome assemblies of Blomia tropicalis.</title>
        <authorList>
            <person name="Cui Y."/>
        </authorList>
    </citation>
    <scope>NUCLEOTIDE SEQUENCE</scope>
    <source>
        <tissue evidence="4">Adult mites</tissue>
    </source>
</reference>
<evidence type="ECO:0000313" key="5">
    <source>
        <dbReference type="Proteomes" id="UP001142055"/>
    </source>
</evidence>
<dbReference type="SUPFAM" id="SSF49764">
    <property type="entry name" value="HSP20-like chaperones"/>
    <property type="match status" value="1"/>
</dbReference>
<sequence length="174" mass="20264">MAYLSRVTAVGSPLARQVARRCLNQSSRRTFLPSRYDPFEEMQRNMDRMMREFDRHSFPFRSFFKPMLGRAIPIETCDNGQRIFKIEIDLPDFKPEDIQVTVTKGEIIINAKSEHNDSNLKQNRVFNYRYSLPEDADLDKVRSSLKTDGRLVIEAPLPQIEAKADKEIPITLKK</sequence>
<protein>
    <recommendedName>
        <fullName evidence="3">SHSP domain-containing protein</fullName>
    </recommendedName>
</protein>
<dbReference type="CDD" id="cd06526">
    <property type="entry name" value="metazoan_ACD"/>
    <property type="match status" value="1"/>
</dbReference>
<dbReference type="PROSITE" id="PS01031">
    <property type="entry name" value="SHSP"/>
    <property type="match status" value="1"/>
</dbReference>
<dbReference type="GO" id="GO:0005634">
    <property type="term" value="C:nucleus"/>
    <property type="evidence" value="ECO:0007669"/>
    <property type="project" value="TreeGrafter"/>
</dbReference>
<dbReference type="GO" id="GO:0009408">
    <property type="term" value="P:response to heat"/>
    <property type="evidence" value="ECO:0007669"/>
    <property type="project" value="TreeGrafter"/>
</dbReference>
<dbReference type="PANTHER" id="PTHR45640">
    <property type="entry name" value="HEAT SHOCK PROTEIN HSP-12.2-RELATED"/>
    <property type="match status" value="1"/>
</dbReference>
<dbReference type="PRINTS" id="PR00299">
    <property type="entry name" value="ACRYSTALLIN"/>
</dbReference>
<dbReference type="OrthoDB" id="1431247at2759"/>
<dbReference type="InterPro" id="IPR002068">
    <property type="entry name" value="A-crystallin/Hsp20_dom"/>
</dbReference>
<keyword evidence="5" id="KW-1185">Reference proteome</keyword>
<dbReference type="EMBL" id="JAPWDV010000002">
    <property type="protein sequence ID" value="KAJ6218836.1"/>
    <property type="molecule type" value="Genomic_DNA"/>
</dbReference>
<accession>A0A9Q0M3W4</accession>
<organism evidence="4 5">
    <name type="scientific">Blomia tropicalis</name>
    <name type="common">Mite</name>
    <dbReference type="NCBI Taxonomy" id="40697"/>
    <lineage>
        <taxon>Eukaryota</taxon>
        <taxon>Metazoa</taxon>
        <taxon>Ecdysozoa</taxon>
        <taxon>Arthropoda</taxon>
        <taxon>Chelicerata</taxon>
        <taxon>Arachnida</taxon>
        <taxon>Acari</taxon>
        <taxon>Acariformes</taxon>
        <taxon>Sarcoptiformes</taxon>
        <taxon>Astigmata</taxon>
        <taxon>Glycyphagoidea</taxon>
        <taxon>Echimyopodidae</taxon>
        <taxon>Blomia</taxon>
    </lineage>
</organism>
<evidence type="ECO:0000313" key="4">
    <source>
        <dbReference type="EMBL" id="KAJ6218836.1"/>
    </source>
</evidence>
<evidence type="ECO:0000256" key="2">
    <source>
        <dbReference type="RuleBase" id="RU003616"/>
    </source>
</evidence>
<dbReference type="Proteomes" id="UP001142055">
    <property type="component" value="Chromosome 2"/>
</dbReference>
<dbReference type="Pfam" id="PF00011">
    <property type="entry name" value="HSP20"/>
    <property type="match status" value="1"/>
</dbReference>
<feature type="domain" description="SHSP" evidence="3">
    <location>
        <begin position="65"/>
        <end position="173"/>
    </location>
</feature>
<proteinExistence type="inferred from homology"/>
<comment type="caution">
    <text evidence="4">The sequence shown here is derived from an EMBL/GenBank/DDBJ whole genome shotgun (WGS) entry which is preliminary data.</text>
</comment>
<dbReference type="InterPro" id="IPR008978">
    <property type="entry name" value="HSP20-like_chaperone"/>
</dbReference>
<dbReference type="GO" id="GO:0042026">
    <property type="term" value="P:protein refolding"/>
    <property type="evidence" value="ECO:0007669"/>
    <property type="project" value="TreeGrafter"/>
</dbReference>